<sequence length="93" mass="10316">MRVGSKAIPFPFLSSFTDILFVAHRSFGPPSSLIDRSLVLDYMAKKRRYTASSFDEVDRTMYASFCSAKSFLFKPVNATASALRGQGSKLLLP</sequence>
<name>A0AAE1MBL3_9FABA</name>
<dbReference type="AlphaFoldDB" id="A0AAE1MBL3"/>
<dbReference type="Proteomes" id="UP001293593">
    <property type="component" value="Unassembled WGS sequence"/>
</dbReference>
<evidence type="ECO:0000313" key="1">
    <source>
        <dbReference type="EMBL" id="KAK4253706.1"/>
    </source>
</evidence>
<comment type="caution">
    <text evidence="1">The sequence shown here is derived from an EMBL/GenBank/DDBJ whole genome shotgun (WGS) entry which is preliminary data.</text>
</comment>
<organism evidence="1 2">
    <name type="scientific">Acacia crassicarpa</name>
    <name type="common">northern wattle</name>
    <dbReference type="NCBI Taxonomy" id="499986"/>
    <lineage>
        <taxon>Eukaryota</taxon>
        <taxon>Viridiplantae</taxon>
        <taxon>Streptophyta</taxon>
        <taxon>Embryophyta</taxon>
        <taxon>Tracheophyta</taxon>
        <taxon>Spermatophyta</taxon>
        <taxon>Magnoliopsida</taxon>
        <taxon>eudicotyledons</taxon>
        <taxon>Gunneridae</taxon>
        <taxon>Pentapetalae</taxon>
        <taxon>rosids</taxon>
        <taxon>fabids</taxon>
        <taxon>Fabales</taxon>
        <taxon>Fabaceae</taxon>
        <taxon>Caesalpinioideae</taxon>
        <taxon>mimosoid clade</taxon>
        <taxon>Acacieae</taxon>
        <taxon>Acacia</taxon>
    </lineage>
</organism>
<keyword evidence="2" id="KW-1185">Reference proteome</keyword>
<proteinExistence type="predicted"/>
<evidence type="ECO:0000313" key="2">
    <source>
        <dbReference type="Proteomes" id="UP001293593"/>
    </source>
</evidence>
<gene>
    <name evidence="1" type="ORF">QN277_010347</name>
</gene>
<accession>A0AAE1MBL3</accession>
<dbReference type="EMBL" id="JAWXYG010000015">
    <property type="protein sequence ID" value="KAK4253706.1"/>
    <property type="molecule type" value="Genomic_DNA"/>
</dbReference>
<protein>
    <submittedName>
        <fullName evidence="1">Uncharacterized protein</fullName>
    </submittedName>
</protein>
<reference evidence="1" key="1">
    <citation type="submission" date="2023-10" db="EMBL/GenBank/DDBJ databases">
        <title>Chromosome-level genome of the transformable northern wattle, Acacia crassicarpa.</title>
        <authorList>
            <person name="Massaro I."/>
            <person name="Sinha N.R."/>
            <person name="Poethig S."/>
            <person name="Leichty A.R."/>
        </authorList>
    </citation>
    <scope>NUCLEOTIDE SEQUENCE</scope>
    <source>
        <strain evidence="1">Acra3RX</strain>
        <tissue evidence="1">Leaf</tissue>
    </source>
</reference>